<dbReference type="Gene3D" id="6.10.340.10">
    <property type="match status" value="1"/>
</dbReference>
<keyword evidence="3 7" id="KW-0472">Membrane</keyword>
<evidence type="ECO:0000256" key="4">
    <source>
        <dbReference type="ARBA" id="ARBA00023224"/>
    </source>
</evidence>
<proteinExistence type="inferred from homology"/>
<gene>
    <name evidence="10" type="ORF">BBD42_28390</name>
</gene>
<evidence type="ECO:0008006" key="11">
    <source>
        <dbReference type="Google" id="ProtNLM"/>
    </source>
</evidence>
<dbReference type="SMART" id="SM00283">
    <property type="entry name" value="MA"/>
    <property type="match status" value="1"/>
</dbReference>
<feature type="transmembrane region" description="Helical" evidence="7">
    <location>
        <begin position="31"/>
        <end position="51"/>
    </location>
</feature>
<organism evidence="10">
    <name type="scientific">Paenibacillus sp. BIHB 4019</name>
    <dbReference type="NCBI Taxonomy" id="1870819"/>
    <lineage>
        <taxon>Bacteria</taxon>
        <taxon>Bacillati</taxon>
        <taxon>Bacillota</taxon>
        <taxon>Bacilli</taxon>
        <taxon>Bacillales</taxon>
        <taxon>Paenibacillaceae</taxon>
        <taxon>Paenibacillus</taxon>
    </lineage>
</organism>
<reference evidence="10" key="1">
    <citation type="submission" date="2016-08" db="EMBL/GenBank/DDBJ databases">
        <title>Complete Genome Seqeunce of Paenibacillus sp. BIHB 4019 from tea rhizoplane.</title>
        <authorList>
            <person name="Thakur R."/>
            <person name="Swarnkar M.K."/>
            <person name="Gulati A."/>
        </authorList>
    </citation>
    <scope>NUCLEOTIDE SEQUENCE [LARGE SCALE GENOMIC DNA]</scope>
    <source>
        <strain evidence="10">BIHB4019</strain>
    </source>
</reference>
<evidence type="ECO:0000313" key="10">
    <source>
        <dbReference type="EMBL" id="ANY69986.1"/>
    </source>
</evidence>
<dbReference type="PANTHER" id="PTHR32089:SF112">
    <property type="entry name" value="LYSOZYME-LIKE PROTEIN-RELATED"/>
    <property type="match status" value="1"/>
</dbReference>
<evidence type="ECO:0000256" key="3">
    <source>
        <dbReference type="ARBA" id="ARBA00023136"/>
    </source>
</evidence>
<protein>
    <recommendedName>
        <fullName evidence="11">Chemotaxis protein</fullName>
    </recommendedName>
</protein>
<keyword evidence="2" id="KW-1003">Cell membrane</keyword>
<dbReference type="GO" id="GO:0007165">
    <property type="term" value="P:signal transduction"/>
    <property type="evidence" value="ECO:0007669"/>
    <property type="project" value="UniProtKB-KW"/>
</dbReference>
<feature type="domain" description="Methyl-accepting transducer" evidence="8">
    <location>
        <begin position="303"/>
        <end position="539"/>
    </location>
</feature>
<dbReference type="InterPro" id="IPR004089">
    <property type="entry name" value="MCPsignal_dom"/>
</dbReference>
<dbReference type="GO" id="GO:0006935">
    <property type="term" value="P:chemotaxis"/>
    <property type="evidence" value="ECO:0007669"/>
    <property type="project" value="InterPro"/>
</dbReference>
<keyword evidence="4 6" id="KW-0807">Transducer</keyword>
<dbReference type="Pfam" id="PF00015">
    <property type="entry name" value="MCPsignal"/>
    <property type="match status" value="1"/>
</dbReference>
<evidence type="ECO:0000259" key="9">
    <source>
        <dbReference type="PROSITE" id="PS50885"/>
    </source>
</evidence>
<evidence type="ECO:0000256" key="1">
    <source>
        <dbReference type="ARBA" id="ARBA00004236"/>
    </source>
</evidence>
<evidence type="ECO:0000256" key="7">
    <source>
        <dbReference type="SAM" id="Phobius"/>
    </source>
</evidence>
<name>A0A1B2DQJ9_9BACL</name>
<dbReference type="InterPro" id="IPR003660">
    <property type="entry name" value="HAMP_dom"/>
</dbReference>
<dbReference type="AlphaFoldDB" id="A0A1B2DQJ9"/>
<comment type="subcellular location">
    <subcellularLocation>
        <location evidence="1">Cell membrane</location>
    </subcellularLocation>
</comment>
<sequence>MMINRLREAKWLKWTSRISDFLKKQKVTTKLLFITSLITLFNVVAGGWIFMQNASVRSAVKASNELQEAKKEYQGISDSMLRTLLSMIDAVENGSTGDDGINLALKSMPERVEKLKVTLAYLDEKYPHGDNGTAYSNQGNVFGLALEQLNKENGNHSLLTIEDRSAKVKQLVSTYTIVLSFANETVENWLEVDTVATQETLNKSIAAANTIIIINIVLLAVLPFLMSYSLSRNVKKGIVGLTKRIAAYQNNDFTYDEKLDRQDEFGQIDRSLAQMGSALRDTLRSTMDVSTVVLQASRNMGDMIVRNQNASEQVKEEIGNGKTILMTQYDDATSISAVTEQISASSQQIAASTEYINRDMKEMRESSRTGSTDMKGVVQMVNQTVQQFARVTESFDRINERYNNVTKFLGGIQDLNTQTNLLSLNASIESARAGEHGRGFAVVAEEIRKLSSQTDIISKDITKELKLIQNDFADSSQSLSSFSEVIETTKQASVTASEMFNGLENQSSVLSEQMGEISVGIDEITKGITDIVGSVDKLLQTSSEVNGKMEQMSGMSEDQFEVSIQLQELAEKLQGSSTNLREKAAVFKV</sequence>
<keyword evidence="7" id="KW-0812">Transmembrane</keyword>
<evidence type="ECO:0000256" key="6">
    <source>
        <dbReference type="PROSITE-ProRule" id="PRU00284"/>
    </source>
</evidence>
<keyword evidence="7" id="KW-1133">Transmembrane helix</keyword>
<evidence type="ECO:0000256" key="2">
    <source>
        <dbReference type="ARBA" id="ARBA00022475"/>
    </source>
</evidence>
<dbReference type="SUPFAM" id="SSF58104">
    <property type="entry name" value="Methyl-accepting chemotaxis protein (MCP) signaling domain"/>
    <property type="match status" value="1"/>
</dbReference>
<dbReference type="EMBL" id="CP016808">
    <property type="protein sequence ID" value="ANY69986.1"/>
    <property type="molecule type" value="Genomic_DNA"/>
</dbReference>
<dbReference type="PROSITE" id="PS50111">
    <property type="entry name" value="CHEMOTAXIS_TRANSDUC_2"/>
    <property type="match status" value="1"/>
</dbReference>
<evidence type="ECO:0000256" key="5">
    <source>
        <dbReference type="ARBA" id="ARBA00029447"/>
    </source>
</evidence>
<evidence type="ECO:0000259" key="8">
    <source>
        <dbReference type="PROSITE" id="PS50111"/>
    </source>
</evidence>
<accession>A0A1B2DQJ9</accession>
<dbReference type="PROSITE" id="PS50885">
    <property type="entry name" value="HAMP"/>
    <property type="match status" value="1"/>
</dbReference>
<dbReference type="GO" id="GO:0004888">
    <property type="term" value="F:transmembrane signaling receptor activity"/>
    <property type="evidence" value="ECO:0007669"/>
    <property type="project" value="InterPro"/>
</dbReference>
<dbReference type="PRINTS" id="PR00260">
    <property type="entry name" value="CHEMTRNSDUCR"/>
</dbReference>
<dbReference type="Gene3D" id="1.10.287.950">
    <property type="entry name" value="Methyl-accepting chemotaxis protein"/>
    <property type="match status" value="1"/>
</dbReference>
<comment type="similarity">
    <text evidence="5">Belongs to the methyl-accepting chemotaxis (MCP) protein family.</text>
</comment>
<feature type="domain" description="HAMP" evidence="9">
    <location>
        <begin position="232"/>
        <end position="284"/>
    </location>
</feature>
<dbReference type="PANTHER" id="PTHR32089">
    <property type="entry name" value="METHYL-ACCEPTING CHEMOTAXIS PROTEIN MCPB"/>
    <property type="match status" value="1"/>
</dbReference>
<dbReference type="GO" id="GO:0005886">
    <property type="term" value="C:plasma membrane"/>
    <property type="evidence" value="ECO:0007669"/>
    <property type="project" value="UniProtKB-SubCell"/>
</dbReference>
<dbReference type="InterPro" id="IPR004090">
    <property type="entry name" value="Chemotax_Me-accpt_rcpt"/>
</dbReference>
<feature type="transmembrane region" description="Helical" evidence="7">
    <location>
        <begin position="205"/>
        <end position="226"/>
    </location>
</feature>